<dbReference type="Pfam" id="PF13416">
    <property type="entry name" value="SBP_bac_8"/>
    <property type="match status" value="1"/>
</dbReference>
<comment type="caution">
    <text evidence="4">The sequence shown here is derived from an EMBL/GenBank/DDBJ whole genome shotgun (WGS) entry which is preliminary data.</text>
</comment>
<protein>
    <submittedName>
        <fullName evidence="4">Cyclodextrin-binding protein</fullName>
    </submittedName>
</protein>
<dbReference type="STRING" id="180332.GCA_000797495_01231"/>
<reference evidence="4 5" key="1">
    <citation type="journal article" date="2019" name="Anaerobe">
        <title>Detection of Robinsoniella peoriensis in multiple bone samples of a trauma patient.</title>
        <authorList>
            <person name="Schrottner P."/>
            <person name="Hartwich K."/>
            <person name="Bunk B."/>
            <person name="Schober I."/>
            <person name="Helbig S."/>
            <person name="Rudolph W.W."/>
            <person name="Gunzer F."/>
        </authorList>
    </citation>
    <scope>NUCLEOTIDE SEQUENCE [LARGE SCALE GENOMIC DNA]</scope>
    <source>
        <strain evidence="4 5">DSM 106044</strain>
    </source>
</reference>
<organism evidence="4 5">
    <name type="scientific">Robinsoniella peoriensis</name>
    <dbReference type="NCBI Taxonomy" id="180332"/>
    <lineage>
        <taxon>Bacteria</taxon>
        <taxon>Bacillati</taxon>
        <taxon>Bacillota</taxon>
        <taxon>Clostridia</taxon>
        <taxon>Lachnospirales</taxon>
        <taxon>Lachnospiraceae</taxon>
        <taxon>Robinsoniella</taxon>
    </lineage>
</organism>
<evidence type="ECO:0000256" key="3">
    <source>
        <dbReference type="ARBA" id="ARBA00022729"/>
    </source>
</evidence>
<gene>
    <name evidence="4" type="primary">cycB_1</name>
    <name evidence="4" type="ORF">DSM106044_00774</name>
</gene>
<dbReference type="EMBL" id="QGQD01000017">
    <property type="protein sequence ID" value="TLD02392.1"/>
    <property type="molecule type" value="Genomic_DNA"/>
</dbReference>
<sequence>MAVQMAGCRNQESDGQEESKAREELVLWSYYETDAQRSGLDNLVNGFNQSQTQYRASWKYVPMTDFDKQLSRSYTEQSLPDMVLIDNPDMPVFIRLGVFEDITQQIESWKLEEEYYKAAVETVSLDGRYYGIPFICNNLGLIYNKEMLKEAGVEPPGTWEELKTAAKELTVGERKGFLMSAVDSEQGAFQILPWILSAGENPDQIGGEKTKEAFVFLDSMVEDGSMSNECINLTQIDVARKFIAGEAAMIENGPWILSMLQEAGISYGITKLPVNRVSSMITGGENIGFIKGKNVEGSLKFFQYCMNGEVMESFCIKTGSLPAKIKKAKKVVKKDEQLRVFEEQMEKAVARTSIPSWSAISKQIPKSFYQMVSKEKTPEEAVDMLPEN</sequence>
<dbReference type="SUPFAM" id="SSF53850">
    <property type="entry name" value="Periplasmic binding protein-like II"/>
    <property type="match status" value="1"/>
</dbReference>
<dbReference type="Proteomes" id="UP000306509">
    <property type="component" value="Unassembled WGS sequence"/>
</dbReference>
<evidence type="ECO:0000256" key="1">
    <source>
        <dbReference type="ARBA" id="ARBA00008520"/>
    </source>
</evidence>
<keyword evidence="3" id="KW-0732">Signal</keyword>
<name>A0A4U8QBF5_9FIRM</name>
<dbReference type="PANTHER" id="PTHR30061:SF50">
    <property type="entry name" value="MALTOSE_MALTODEXTRIN-BINDING PERIPLASMIC PROTEIN"/>
    <property type="match status" value="1"/>
</dbReference>
<dbReference type="AlphaFoldDB" id="A0A4U8QBF5"/>
<comment type="similarity">
    <text evidence="1">Belongs to the bacterial solute-binding protein 1 family.</text>
</comment>
<dbReference type="GO" id="GO:0042956">
    <property type="term" value="P:maltodextrin transmembrane transport"/>
    <property type="evidence" value="ECO:0007669"/>
    <property type="project" value="TreeGrafter"/>
</dbReference>
<dbReference type="InterPro" id="IPR006059">
    <property type="entry name" value="SBP"/>
</dbReference>
<dbReference type="Gene3D" id="3.40.190.10">
    <property type="entry name" value="Periplasmic binding protein-like II"/>
    <property type="match status" value="2"/>
</dbReference>
<keyword evidence="2" id="KW-0813">Transport</keyword>
<dbReference type="PANTHER" id="PTHR30061">
    <property type="entry name" value="MALTOSE-BINDING PERIPLASMIC PROTEIN"/>
    <property type="match status" value="1"/>
</dbReference>
<accession>A0A4U8QBF5</accession>
<evidence type="ECO:0000313" key="4">
    <source>
        <dbReference type="EMBL" id="TLD02392.1"/>
    </source>
</evidence>
<evidence type="ECO:0000256" key="2">
    <source>
        <dbReference type="ARBA" id="ARBA00022448"/>
    </source>
</evidence>
<keyword evidence="5" id="KW-1185">Reference proteome</keyword>
<dbReference type="GO" id="GO:0055052">
    <property type="term" value="C:ATP-binding cassette (ABC) transporter complex, substrate-binding subunit-containing"/>
    <property type="evidence" value="ECO:0007669"/>
    <property type="project" value="TreeGrafter"/>
</dbReference>
<dbReference type="RefSeq" id="WP_377145282.1">
    <property type="nucleotide sequence ID" value="NZ_JBHTNY010000031.1"/>
</dbReference>
<dbReference type="GO" id="GO:0015768">
    <property type="term" value="P:maltose transport"/>
    <property type="evidence" value="ECO:0007669"/>
    <property type="project" value="TreeGrafter"/>
</dbReference>
<evidence type="ECO:0000313" key="5">
    <source>
        <dbReference type="Proteomes" id="UP000306509"/>
    </source>
</evidence>
<proteinExistence type="inferred from homology"/>
<dbReference type="GO" id="GO:1901982">
    <property type="term" value="F:maltose binding"/>
    <property type="evidence" value="ECO:0007669"/>
    <property type="project" value="TreeGrafter"/>
</dbReference>